<protein>
    <submittedName>
        <fullName evidence="7">Divalent metal cation transporter MntH</fullName>
    </submittedName>
</protein>
<feature type="transmembrane region" description="Helical" evidence="6">
    <location>
        <begin position="243"/>
        <end position="264"/>
    </location>
</feature>
<evidence type="ECO:0000313" key="8">
    <source>
        <dbReference type="Proteomes" id="UP000230607"/>
    </source>
</evidence>
<reference evidence="8" key="1">
    <citation type="submission" date="2017-03" db="EMBL/GenBank/DDBJ databases">
        <authorList>
            <person name="Herbold C."/>
        </authorList>
    </citation>
    <scope>NUCLEOTIDE SEQUENCE [LARGE SCALE GENOMIC DNA]</scope>
</reference>
<dbReference type="NCBIfam" id="TIGR01197">
    <property type="entry name" value="nramp"/>
    <property type="match status" value="1"/>
</dbReference>
<name>A0A2H1FDA2_9ARCH</name>
<dbReference type="OrthoDB" id="211791at2157"/>
<evidence type="ECO:0000256" key="6">
    <source>
        <dbReference type="SAM" id="Phobius"/>
    </source>
</evidence>
<dbReference type="NCBIfam" id="NF037982">
    <property type="entry name" value="Nramp_1"/>
    <property type="match status" value="1"/>
</dbReference>
<dbReference type="AlphaFoldDB" id="A0A2H1FDA2"/>
<feature type="transmembrane region" description="Helical" evidence="6">
    <location>
        <begin position="331"/>
        <end position="349"/>
    </location>
</feature>
<dbReference type="EMBL" id="LT841358">
    <property type="protein sequence ID" value="SMH70748.1"/>
    <property type="molecule type" value="Genomic_DNA"/>
</dbReference>
<feature type="transmembrane region" description="Helical" evidence="6">
    <location>
        <begin position="284"/>
        <end position="310"/>
    </location>
</feature>
<dbReference type="PANTHER" id="PTHR11706">
    <property type="entry name" value="SOLUTE CARRIER PROTEIN FAMILY 11 MEMBER"/>
    <property type="match status" value="1"/>
</dbReference>
<feature type="transmembrane region" description="Helical" evidence="6">
    <location>
        <begin position="12"/>
        <end position="30"/>
    </location>
</feature>
<evidence type="ECO:0000256" key="1">
    <source>
        <dbReference type="ARBA" id="ARBA00004141"/>
    </source>
</evidence>
<keyword evidence="5 6" id="KW-0472">Membrane</keyword>
<feature type="transmembrane region" description="Helical" evidence="6">
    <location>
        <begin position="90"/>
        <end position="110"/>
    </location>
</feature>
<accession>A0A2H1FDA2</accession>
<organism evidence="7 8">
    <name type="scientific">Candidatus Nitrosotalea okcheonensis</name>
    <dbReference type="NCBI Taxonomy" id="1903276"/>
    <lineage>
        <taxon>Archaea</taxon>
        <taxon>Nitrososphaerota</taxon>
        <taxon>Nitrososphaeria</taxon>
        <taxon>Nitrosotaleales</taxon>
        <taxon>Nitrosotaleaceae</taxon>
        <taxon>Nitrosotalea</taxon>
    </lineage>
</organism>
<evidence type="ECO:0000256" key="5">
    <source>
        <dbReference type="ARBA" id="ARBA00023136"/>
    </source>
</evidence>
<keyword evidence="3 6" id="KW-0812">Transmembrane</keyword>
<dbReference type="PANTHER" id="PTHR11706:SF33">
    <property type="entry name" value="NATURAL RESISTANCE-ASSOCIATED MACROPHAGE PROTEIN 2"/>
    <property type="match status" value="1"/>
</dbReference>
<dbReference type="Proteomes" id="UP000230607">
    <property type="component" value="Chromosome 1"/>
</dbReference>
<dbReference type="GO" id="GO:0005384">
    <property type="term" value="F:manganese ion transmembrane transporter activity"/>
    <property type="evidence" value="ECO:0007669"/>
    <property type="project" value="TreeGrafter"/>
</dbReference>
<dbReference type="NCBIfam" id="NF001923">
    <property type="entry name" value="PRK00701.1"/>
    <property type="match status" value="1"/>
</dbReference>
<evidence type="ECO:0000256" key="4">
    <source>
        <dbReference type="ARBA" id="ARBA00022989"/>
    </source>
</evidence>
<feature type="transmembrane region" description="Helical" evidence="6">
    <location>
        <begin position="155"/>
        <end position="174"/>
    </location>
</feature>
<dbReference type="Pfam" id="PF01566">
    <property type="entry name" value="Nramp"/>
    <property type="match status" value="1"/>
</dbReference>
<dbReference type="InterPro" id="IPR001046">
    <property type="entry name" value="NRAMP_fam"/>
</dbReference>
<feature type="transmembrane region" description="Helical" evidence="6">
    <location>
        <begin position="116"/>
        <end position="143"/>
    </location>
</feature>
<feature type="transmembrane region" description="Helical" evidence="6">
    <location>
        <begin position="194"/>
        <end position="214"/>
    </location>
</feature>
<feature type="transmembrane region" description="Helical" evidence="6">
    <location>
        <begin position="50"/>
        <end position="69"/>
    </location>
</feature>
<feature type="transmembrane region" description="Helical" evidence="6">
    <location>
        <begin position="391"/>
        <end position="412"/>
    </location>
</feature>
<comment type="subcellular location">
    <subcellularLocation>
        <location evidence="1">Membrane</location>
        <topology evidence="1">Multi-pass membrane protein</topology>
    </subcellularLocation>
</comment>
<sequence length="416" mass="45368">MNKTSLADARNKIARFLAFAGPALIISIGYMDPGNYGTDITGGASYGYTLLWVVWLASIMAMLLQYLSGKIGIATEMSLPEIIRARLKKKIYIIPYWLSAEVVAASTDLAEYLGTVIALNLLFGVPLLYAAIFGAADVILILGLTSKRFRVLEQFFLLFVSVISFGFFYEIFLAKPDASMLVYHSIVPSVTNSQALFVAVGVIGATVMPHVLFLHSSLTRDKVSGSTIEQKTKFRKYHLTETIIVLSLAAAVNVSIMIMAAVAFNPTHPEINTISEAFKILIPLFGVSAATIFIITLLSSGIASSVVGTLAGQSIMEGLLGKKVNPWLRRLVTRFVNVIPTTIAILLGFDPLHILVYSQVILSILIPLPMIPLLILTRDRNLMGQFVNRKITTVVASMFVGIIMLLNIYLLATVGF</sequence>
<dbReference type="PRINTS" id="PR00447">
    <property type="entry name" value="NATRESASSCMP"/>
</dbReference>
<keyword evidence="8" id="KW-1185">Reference proteome</keyword>
<evidence type="ECO:0000256" key="3">
    <source>
        <dbReference type="ARBA" id="ARBA00022692"/>
    </source>
</evidence>
<dbReference type="GO" id="GO:0015086">
    <property type="term" value="F:cadmium ion transmembrane transporter activity"/>
    <property type="evidence" value="ECO:0007669"/>
    <property type="project" value="TreeGrafter"/>
</dbReference>
<evidence type="ECO:0000313" key="7">
    <source>
        <dbReference type="EMBL" id="SMH70748.1"/>
    </source>
</evidence>
<dbReference type="GO" id="GO:0034755">
    <property type="term" value="P:iron ion transmembrane transport"/>
    <property type="evidence" value="ECO:0007669"/>
    <property type="project" value="TreeGrafter"/>
</dbReference>
<evidence type="ECO:0000256" key="2">
    <source>
        <dbReference type="ARBA" id="ARBA00022448"/>
    </source>
</evidence>
<gene>
    <name evidence="7" type="primary">mntH</name>
    <name evidence="7" type="ORF">NCS_10555</name>
</gene>
<feature type="transmembrane region" description="Helical" evidence="6">
    <location>
        <begin position="355"/>
        <end position="376"/>
    </location>
</feature>
<dbReference type="RefSeq" id="WP_157926839.1">
    <property type="nucleotide sequence ID" value="NZ_LT841358.1"/>
</dbReference>
<keyword evidence="4 6" id="KW-1133">Transmembrane helix</keyword>
<keyword evidence="2" id="KW-0813">Transport</keyword>
<dbReference type="GO" id="GO:0005886">
    <property type="term" value="C:plasma membrane"/>
    <property type="evidence" value="ECO:0007669"/>
    <property type="project" value="TreeGrafter"/>
</dbReference>
<proteinExistence type="predicted"/>